<accession>A0A0H5Q954</accession>
<dbReference type="AlphaFoldDB" id="A0A0H5Q954"/>
<reference evidence="2" key="1">
    <citation type="submission" date="2015-06" db="EMBL/GenBank/DDBJ databases">
        <authorList>
            <person name="Joergensen T."/>
        </authorList>
    </citation>
    <scope>NUCLEOTIDE SEQUENCE</scope>
    <source>
        <plasmid evidence="2">pRGRH1791</plasmid>
    </source>
</reference>
<dbReference type="InterPro" id="IPR041657">
    <property type="entry name" value="HTH_17"/>
</dbReference>
<dbReference type="Pfam" id="PF12728">
    <property type="entry name" value="HTH_17"/>
    <property type="match status" value="1"/>
</dbReference>
<evidence type="ECO:0000313" key="2">
    <source>
        <dbReference type="EMBL" id="CRY97915.1"/>
    </source>
</evidence>
<feature type="domain" description="Helix-turn-helix" evidence="1">
    <location>
        <begin position="8"/>
        <end position="57"/>
    </location>
</feature>
<sequence length="62" mass="7152">MNDDLPNLLTPEQLSKRLTVTAATLGNWRARGTGPKWIRMEGQIRYNPKHVIQWLDAESESF</sequence>
<reference evidence="2" key="2">
    <citation type="submission" date="2015-07" db="EMBL/GenBank/DDBJ databases">
        <title>Plasmids, circular viruses and viroids from rat gut.</title>
        <authorList>
            <person name="Jorgensen T.J."/>
            <person name="Hansen M.A."/>
            <person name="Xu Z."/>
            <person name="Tabak M.A."/>
            <person name="Sorensen S.J."/>
            <person name="Hansen L.H."/>
        </authorList>
    </citation>
    <scope>NUCLEOTIDE SEQUENCE</scope>
    <source>
        <plasmid evidence="2">pRGRH1791</plasmid>
    </source>
</reference>
<dbReference type="InterPro" id="IPR009061">
    <property type="entry name" value="DNA-bd_dom_put_sf"/>
</dbReference>
<name>A0A0H5Q954_9ZZZZ</name>
<dbReference type="SUPFAM" id="SSF46955">
    <property type="entry name" value="Putative DNA-binding domain"/>
    <property type="match status" value="1"/>
</dbReference>
<proteinExistence type="predicted"/>
<dbReference type="EMBL" id="LN854290">
    <property type="protein sequence ID" value="CRY97915.1"/>
    <property type="molecule type" value="Genomic_DNA"/>
</dbReference>
<keyword evidence="2" id="KW-0614">Plasmid</keyword>
<geneLocation type="plasmid" evidence="2">
    <name>pRGRH1791</name>
</geneLocation>
<protein>
    <recommendedName>
        <fullName evidence="1">Helix-turn-helix domain-containing protein</fullName>
    </recommendedName>
</protein>
<evidence type="ECO:0000259" key="1">
    <source>
        <dbReference type="Pfam" id="PF12728"/>
    </source>
</evidence>
<organism evidence="2">
    <name type="scientific">uncultured prokaryote</name>
    <dbReference type="NCBI Taxonomy" id="198431"/>
    <lineage>
        <taxon>unclassified sequences</taxon>
        <taxon>environmental samples</taxon>
    </lineage>
</organism>